<proteinExistence type="inferred from homology"/>
<sequence length="452" mass="47228">MTQPANALTLRDIRRAVESGLLTIRQSIESADEAARRTQPWLHAFSYLPDSPVVNQADTGSPFAGIPIGVKDLIDTADMPTEYNSPAYAGRRPGTDSVLVARLRQAGGTILGKTVTTEFAWRHPGPTVNPWNTKHTPGGSSSGSAAAVAAGIVPLAFGTQTIGSVIRPAAYCGVVGFKPTYASIARTGVLPLAPSLDHIGLFTANVADAAYTFKVVSGGDDQDFHSSHVRRNSNGNDGSTHMRIGMLRRPVGSAMEPAQHSALMQLAARLDADGAELVTVDLPDELADMGALISAILSVEAAVVHGGLLDLSPGLVSPVMTSLINDGRGVSGVDYARARAAQVRLAHLFGHWLQAAMRLDALLVAPAPGEAPVGLSYTGDASWCAPWTFLGVPAVTLPIALGPAGLPLGAQLIGAAQHDERLLAVAEWVETRAGWQDVKLKASTSLDSTRDT</sequence>
<comment type="similarity">
    <text evidence="1">Belongs to the amidase family.</text>
</comment>
<protein>
    <submittedName>
        <fullName evidence="3">Asp-tRNA(Asn)/Glu-tRNA(Gln) amidotransferase A subunit family amidase</fullName>
    </submittedName>
</protein>
<feature type="domain" description="Amidase" evidence="2">
    <location>
        <begin position="58"/>
        <end position="423"/>
    </location>
</feature>
<organism evidence="3 4">
    <name type="scientific">Caballeronia udeis</name>
    <dbReference type="NCBI Taxonomy" id="1232866"/>
    <lineage>
        <taxon>Bacteria</taxon>
        <taxon>Pseudomonadati</taxon>
        <taxon>Pseudomonadota</taxon>
        <taxon>Betaproteobacteria</taxon>
        <taxon>Burkholderiales</taxon>
        <taxon>Burkholderiaceae</taxon>
        <taxon>Caballeronia</taxon>
    </lineage>
</organism>
<evidence type="ECO:0000259" key="2">
    <source>
        <dbReference type="Pfam" id="PF01425"/>
    </source>
</evidence>
<dbReference type="InterPro" id="IPR036928">
    <property type="entry name" value="AS_sf"/>
</dbReference>
<evidence type="ECO:0000313" key="3">
    <source>
        <dbReference type="EMBL" id="MFK4441503.1"/>
    </source>
</evidence>
<dbReference type="RefSeq" id="WP_404605391.1">
    <property type="nucleotide sequence ID" value="NZ_JBIYDN010000004.1"/>
</dbReference>
<gene>
    <name evidence="3" type="ORF">ABH943_001518</name>
</gene>
<dbReference type="Gene3D" id="3.90.1300.10">
    <property type="entry name" value="Amidase signature (AS) domain"/>
    <property type="match status" value="1"/>
</dbReference>
<dbReference type="Pfam" id="PF01425">
    <property type="entry name" value="Amidase"/>
    <property type="match status" value="1"/>
</dbReference>
<keyword evidence="4" id="KW-1185">Reference proteome</keyword>
<dbReference type="SUPFAM" id="SSF75304">
    <property type="entry name" value="Amidase signature (AS) enzymes"/>
    <property type="match status" value="1"/>
</dbReference>
<dbReference type="EMBL" id="JBIYDN010000004">
    <property type="protein sequence ID" value="MFK4441503.1"/>
    <property type="molecule type" value="Genomic_DNA"/>
</dbReference>
<dbReference type="PANTHER" id="PTHR11895:SF7">
    <property type="entry name" value="GLUTAMYL-TRNA(GLN) AMIDOTRANSFERASE SUBUNIT A, MITOCHONDRIAL"/>
    <property type="match status" value="1"/>
</dbReference>
<dbReference type="Proteomes" id="UP001620514">
    <property type="component" value="Unassembled WGS sequence"/>
</dbReference>
<name>A0ABW8MCW0_9BURK</name>
<accession>A0ABW8MCW0</accession>
<evidence type="ECO:0000313" key="4">
    <source>
        <dbReference type="Proteomes" id="UP001620514"/>
    </source>
</evidence>
<reference evidence="3 4" key="1">
    <citation type="submission" date="2024-11" db="EMBL/GenBank/DDBJ databases">
        <title>Using genomics to understand microbial adaptation to soil warming.</title>
        <authorList>
            <person name="Deangelis K.M. PhD."/>
        </authorList>
    </citation>
    <scope>NUCLEOTIDE SEQUENCE [LARGE SCALE GENOMIC DNA]</scope>
    <source>
        <strain evidence="3 4">GAS97</strain>
    </source>
</reference>
<dbReference type="PANTHER" id="PTHR11895">
    <property type="entry name" value="TRANSAMIDASE"/>
    <property type="match status" value="1"/>
</dbReference>
<dbReference type="InterPro" id="IPR023631">
    <property type="entry name" value="Amidase_dom"/>
</dbReference>
<comment type="caution">
    <text evidence="3">The sequence shown here is derived from an EMBL/GenBank/DDBJ whole genome shotgun (WGS) entry which is preliminary data.</text>
</comment>
<dbReference type="InterPro" id="IPR000120">
    <property type="entry name" value="Amidase"/>
</dbReference>
<evidence type="ECO:0000256" key="1">
    <source>
        <dbReference type="ARBA" id="ARBA00009199"/>
    </source>
</evidence>